<proteinExistence type="inferred from homology"/>
<organism evidence="8 9">
    <name type="scientific">Ceratobasidium theobromae</name>
    <dbReference type="NCBI Taxonomy" id="1582974"/>
    <lineage>
        <taxon>Eukaryota</taxon>
        <taxon>Fungi</taxon>
        <taxon>Dikarya</taxon>
        <taxon>Basidiomycota</taxon>
        <taxon>Agaricomycotina</taxon>
        <taxon>Agaricomycetes</taxon>
        <taxon>Cantharellales</taxon>
        <taxon>Ceratobasidiaceae</taxon>
        <taxon>Ceratobasidium</taxon>
    </lineage>
</organism>
<accession>A0A5N5QNQ6</accession>
<keyword evidence="4 8" id="KW-0418">Kinase</keyword>
<dbReference type="Pfam" id="PF01513">
    <property type="entry name" value="NAD_kinase"/>
    <property type="match status" value="1"/>
</dbReference>
<dbReference type="PANTHER" id="PTHR20275">
    <property type="entry name" value="NAD KINASE"/>
    <property type="match status" value="1"/>
</dbReference>
<name>A0A5N5QNQ6_9AGAM</name>
<dbReference type="GO" id="GO:0019674">
    <property type="term" value="P:NAD+ metabolic process"/>
    <property type="evidence" value="ECO:0007669"/>
    <property type="project" value="InterPro"/>
</dbReference>
<dbReference type="Pfam" id="PF20143">
    <property type="entry name" value="NAD_kinase_C"/>
    <property type="match status" value="1"/>
</dbReference>
<keyword evidence="9" id="KW-1185">Reference proteome</keyword>
<comment type="caution">
    <text evidence="8">The sequence shown here is derived from an EMBL/GenBank/DDBJ whole genome shotgun (WGS) entry which is preliminary data.</text>
</comment>
<evidence type="ECO:0000256" key="2">
    <source>
        <dbReference type="ARBA" id="ARBA00022679"/>
    </source>
</evidence>
<dbReference type="InterPro" id="IPR016064">
    <property type="entry name" value="NAD/diacylglycerol_kinase_sf"/>
</dbReference>
<evidence type="ECO:0000256" key="7">
    <source>
        <dbReference type="ARBA" id="ARBA00023027"/>
    </source>
</evidence>
<dbReference type="InterPro" id="IPR017437">
    <property type="entry name" value="ATP-NAD_kinase_PpnK-typ_C"/>
</dbReference>
<dbReference type="SUPFAM" id="SSF111331">
    <property type="entry name" value="NAD kinase/diacylglycerol kinase-like"/>
    <property type="match status" value="1"/>
</dbReference>
<dbReference type="PANTHER" id="PTHR20275:SF26">
    <property type="entry name" value="NADH KINASE POS5, MITOCHONDRIAL"/>
    <property type="match status" value="1"/>
</dbReference>
<evidence type="ECO:0000313" key="9">
    <source>
        <dbReference type="Proteomes" id="UP000383932"/>
    </source>
</evidence>
<keyword evidence="2" id="KW-0808">Transferase</keyword>
<evidence type="ECO:0000256" key="4">
    <source>
        <dbReference type="ARBA" id="ARBA00022777"/>
    </source>
</evidence>
<evidence type="ECO:0000256" key="6">
    <source>
        <dbReference type="ARBA" id="ARBA00022857"/>
    </source>
</evidence>
<evidence type="ECO:0000256" key="3">
    <source>
        <dbReference type="ARBA" id="ARBA00022741"/>
    </source>
</evidence>
<evidence type="ECO:0000313" key="8">
    <source>
        <dbReference type="EMBL" id="KAB5592776.1"/>
    </source>
</evidence>
<dbReference type="InterPro" id="IPR002504">
    <property type="entry name" value="NADK"/>
</dbReference>
<dbReference type="GO" id="GO:0005524">
    <property type="term" value="F:ATP binding"/>
    <property type="evidence" value="ECO:0007669"/>
    <property type="project" value="UniProtKB-KW"/>
</dbReference>
<evidence type="ECO:0000256" key="5">
    <source>
        <dbReference type="ARBA" id="ARBA00022840"/>
    </source>
</evidence>
<dbReference type="HAMAP" id="MF_00361">
    <property type="entry name" value="NAD_kinase"/>
    <property type="match status" value="1"/>
</dbReference>
<protein>
    <submittedName>
        <fullName evidence="8">NADH kinase</fullName>
    </submittedName>
</protein>
<dbReference type="Proteomes" id="UP000383932">
    <property type="component" value="Unassembled WGS sequence"/>
</dbReference>
<comment type="similarity">
    <text evidence="1">Belongs to the NAD kinase family.</text>
</comment>
<dbReference type="AlphaFoldDB" id="A0A5N5QNQ6"/>
<sequence>MSKIPPNVEAYNPYASNKPEIDLIVTLGGDGTILHANSLFNTGPVPPVLSFSMGTLGFLLPFHINSLPTALEDVFSGTATILPRMRLACTFHDADGKFIIKDGAEGPLLAMNEVTLHRGGSPHLTRIDSYVDDAHLTEAVSDGLIVSTPTGSTAYSLSSGGPIVHPSVRALIMTPICPRSLSFRPLVLPSSSDICMMVNKESRAPAEVSMDGQSIINLQAGESVHVSTSTFPMPCINRSSPACAPDADEADGLPSGASQDNWVRDINNLLLFNVSFKSSALVFGKEAA</sequence>
<reference evidence="8 9" key="1">
    <citation type="journal article" date="2019" name="Fungal Biol. Biotechnol.">
        <title>Draft genome sequence of fastidious pathogen Ceratobasidium theobromae, which causes vascular-streak dieback in Theobroma cacao.</title>
        <authorList>
            <person name="Ali S.S."/>
            <person name="Asman A."/>
            <person name="Shao J."/>
            <person name="Firmansyah A.P."/>
            <person name="Susilo A.W."/>
            <person name="Rosmana A."/>
            <person name="McMahon P."/>
            <person name="Junaid M."/>
            <person name="Guest D."/>
            <person name="Kheng T.Y."/>
            <person name="Meinhardt L.W."/>
            <person name="Bailey B.A."/>
        </authorList>
    </citation>
    <scope>NUCLEOTIDE SEQUENCE [LARGE SCALE GENOMIC DNA]</scope>
    <source>
        <strain evidence="8 9">CT2</strain>
    </source>
</reference>
<keyword evidence="5" id="KW-0067">ATP-binding</keyword>
<keyword evidence="7" id="KW-0520">NAD</keyword>
<dbReference type="OrthoDB" id="24581at2759"/>
<dbReference type="Gene3D" id="3.40.50.10330">
    <property type="entry name" value="Probable inorganic polyphosphate/atp-NAD kinase, domain 1"/>
    <property type="match status" value="1"/>
</dbReference>
<gene>
    <name evidence="8" type="ORF">CTheo_3760</name>
</gene>
<dbReference type="InterPro" id="IPR017438">
    <property type="entry name" value="ATP-NAD_kinase_N"/>
</dbReference>
<dbReference type="FunFam" id="2.60.200.30:FF:000009">
    <property type="entry name" value="Poly(P)/ATP NAD kinase"/>
    <property type="match status" value="1"/>
</dbReference>
<keyword evidence="3" id="KW-0547">Nucleotide-binding</keyword>
<dbReference type="Gene3D" id="2.60.200.30">
    <property type="entry name" value="Probable inorganic polyphosphate/atp-NAD kinase, domain 2"/>
    <property type="match status" value="1"/>
</dbReference>
<dbReference type="GO" id="GO:0003951">
    <property type="term" value="F:NAD+ kinase activity"/>
    <property type="evidence" value="ECO:0007669"/>
    <property type="project" value="InterPro"/>
</dbReference>
<dbReference type="GO" id="GO:0006741">
    <property type="term" value="P:NADP+ biosynthetic process"/>
    <property type="evidence" value="ECO:0007669"/>
    <property type="project" value="InterPro"/>
</dbReference>
<evidence type="ECO:0000256" key="1">
    <source>
        <dbReference type="ARBA" id="ARBA00010995"/>
    </source>
</evidence>
<dbReference type="EMBL" id="SSOP01000054">
    <property type="protein sequence ID" value="KAB5592776.1"/>
    <property type="molecule type" value="Genomic_DNA"/>
</dbReference>
<keyword evidence="6" id="KW-0521">NADP</keyword>